<feature type="transmembrane region" description="Helical" evidence="8">
    <location>
        <begin position="132"/>
        <end position="151"/>
    </location>
</feature>
<dbReference type="InterPro" id="IPR001851">
    <property type="entry name" value="ABC_transp_permease"/>
</dbReference>
<keyword evidence="5" id="KW-0732">Signal</keyword>
<evidence type="ECO:0000256" key="2">
    <source>
        <dbReference type="ARBA" id="ARBA00007639"/>
    </source>
</evidence>
<evidence type="ECO:0000256" key="8">
    <source>
        <dbReference type="SAM" id="Phobius"/>
    </source>
</evidence>
<dbReference type="CDD" id="cd06579">
    <property type="entry name" value="TM_PBP1_transp_AraH_like"/>
    <property type="match status" value="1"/>
</dbReference>
<dbReference type="GO" id="GO:0005886">
    <property type="term" value="C:plasma membrane"/>
    <property type="evidence" value="ECO:0007669"/>
    <property type="project" value="UniProtKB-SubCell"/>
</dbReference>
<dbReference type="InterPro" id="IPR025997">
    <property type="entry name" value="SBP_2_dom"/>
</dbReference>
<evidence type="ECO:0000256" key="4">
    <source>
        <dbReference type="ARBA" id="ARBA00022692"/>
    </source>
</evidence>
<keyword evidence="4 8" id="KW-0812">Transmembrane</keyword>
<comment type="similarity">
    <text evidence="2">Belongs to the bacterial solute-binding protein 2 family.</text>
</comment>
<evidence type="ECO:0000256" key="1">
    <source>
        <dbReference type="ARBA" id="ARBA00004651"/>
    </source>
</evidence>
<feature type="transmembrane region" description="Helical" evidence="8">
    <location>
        <begin position="222"/>
        <end position="240"/>
    </location>
</feature>
<dbReference type="PANTHER" id="PTHR46847">
    <property type="entry name" value="D-ALLOSE-BINDING PERIPLASMIC PROTEIN-RELATED"/>
    <property type="match status" value="1"/>
</dbReference>
<protein>
    <submittedName>
        <fullName evidence="10">Transporter</fullName>
    </submittedName>
</protein>
<evidence type="ECO:0000256" key="7">
    <source>
        <dbReference type="ARBA" id="ARBA00023136"/>
    </source>
</evidence>
<feature type="transmembrane region" description="Helical" evidence="8">
    <location>
        <begin position="103"/>
        <end position="125"/>
    </location>
</feature>
<keyword evidence="6 8" id="KW-1133">Transmembrane helix</keyword>
<name>A0A345HIQ2_9ACTN</name>
<feature type="transmembrane region" description="Helical" evidence="8">
    <location>
        <begin position="79"/>
        <end position="97"/>
    </location>
</feature>
<dbReference type="OrthoDB" id="9808136at2"/>
<dbReference type="Pfam" id="PF13407">
    <property type="entry name" value="Peripla_BP_4"/>
    <property type="match status" value="1"/>
</dbReference>
<keyword evidence="3" id="KW-1003">Cell membrane</keyword>
<feature type="transmembrane region" description="Helical" evidence="8">
    <location>
        <begin position="21"/>
        <end position="42"/>
    </location>
</feature>
<dbReference type="Proteomes" id="UP000253868">
    <property type="component" value="Chromosome"/>
</dbReference>
<feature type="transmembrane region" description="Helical" evidence="8">
    <location>
        <begin position="171"/>
        <end position="191"/>
    </location>
</feature>
<sequence>MATDTLKNTKGAGGASAIRRVLLDNGALSALVVLVVAMSLLSGDFLTTQNLLNVGVQAAVTAILAFGVTFVIVSAGIDLSVGSVAALSATVLAWAATSEGVPVVLAVVLAVVTGVACGLVNGALVSYGKLPPFIATLAMLSVGRGLSLVISQGSPIPFPDSVSHLGETLGGWLPVPVLVMVVMGLITAVILNRSYLGRSMYAIGGNEEAARLSGLRVRRQKVAVYALSGLFAAVAGIVLASRLSSAQPQAAQGYELDAIAAVVIGGASLSGGVGKASGTLIGALILAVLRNGLNLLSVSAFWQQVVIGVVIALAVLLDTVRRRAGSTPAANEASGGGGSGGKRARTVQYTVAAVLVAAILGGISLWNGGSSAGGTTKLGLSVSTLNNPFFVQLKEGAQAEAKAKGVELTVTDAQNDASQQANQIQNFTSEGMSAVIINPVDSDASGPSVRAANKADIPVVAADRGVNKADLATLVASDNVAGGRQAAQALAEKLGGKGKVVVLQGTAGTSASRERGQGFTEGIKTYPGIQVVARQPADFDRTKGLDVMTNLLQAHGDVNGVFAENDEMALGAVKALGARAGTSVPVVGFDGTPDGLKAIEAGTLYASVAQQPKELGRLAVLNAIGAADGEKLSAEVKVPVKVVTAENVADFS</sequence>
<feature type="transmembrane region" description="Helical" evidence="8">
    <location>
        <begin position="347"/>
        <end position="366"/>
    </location>
</feature>
<dbReference type="CDD" id="cd06323">
    <property type="entry name" value="PBP1_ribose_binding"/>
    <property type="match status" value="1"/>
</dbReference>
<evidence type="ECO:0000256" key="6">
    <source>
        <dbReference type="ARBA" id="ARBA00022989"/>
    </source>
</evidence>
<dbReference type="SUPFAM" id="SSF53822">
    <property type="entry name" value="Periplasmic binding protein-like I"/>
    <property type="match status" value="1"/>
</dbReference>
<dbReference type="RefSeq" id="WP_114657955.1">
    <property type="nucleotide sequence ID" value="NZ_CP031194.1"/>
</dbReference>
<dbReference type="Pfam" id="PF02653">
    <property type="entry name" value="BPD_transp_2"/>
    <property type="match status" value="1"/>
</dbReference>
<feature type="domain" description="Periplasmic binding protein" evidence="9">
    <location>
        <begin position="379"/>
        <end position="631"/>
    </location>
</feature>
<keyword evidence="11" id="KW-1185">Reference proteome</keyword>
<dbReference type="InterPro" id="IPR028082">
    <property type="entry name" value="Peripla_BP_I"/>
</dbReference>
<feature type="transmembrane region" description="Helical" evidence="8">
    <location>
        <begin position="54"/>
        <end position="72"/>
    </location>
</feature>
<dbReference type="PANTHER" id="PTHR46847:SF1">
    <property type="entry name" value="D-ALLOSE-BINDING PERIPLASMIC PROTEIN-RELATED"/>
    <property type="match status" value="1"/>
</dbReference>
<dbReference type="AlphaFoldDB" id="A0A345HIQ2"/>
<evidence type="ECO:0000313" key="11">
    <source>
        <dbReference type="Proteomes" id="UP000253868"/>
    </source>
</evidence>
<gene>
    <name evidence="10" type="ORF">DVK44_01580</name>
</gene>
<organism evidence="10 11">
    <name type="scientific">Streptomyces paludis</name>
    <dbReference type="NCBI Taxonomy" id="2282738"/>
    <lineage>
        <taxon>Bacteria</taxon>
        <taxon>Bacillati</taxon>
        <taxon>Actinomycetota</taxon>
        <taxon>Actinomycetes</taxon>
        <taxon>Kitasatosporales</taxon>
        <taxon>Streptomycetaceae</taxon>
        <taxon>Streptomyces</taxon>
    </lineage>
</organism>
<dbReference type="EMBL" id="CP031194">
    <property type="protein sequence ID" value="AXG76576.1"/>
    <property type="molecule type" value="Genomic_DNA"/>
</dbReference>
<reference evidence="11" key="1">
    <citation type="submission" date="2018-07" db="EMBL/GenBank/DDBJ databases">
        <authorList>
            <person name="Zhao J."/>
        </authorList>
    </citation>
    <scope>NUCLEOTIDE SEQUENCE [LARGE SCALE GENOMIC DNA]</scope>
    <source>
        <strain evidence="11">GSSD-12</strain>
    </source>
</reference>
<evidence type="ECO:0000256" key="3">
    <source>
        <dbReference type="ARBA" id="ARBA00022475"/>
    </source>
</evidence>
<evidence type="ECO:0000259" key="9">
    <source>
        <dbReference type="Pfam" id="PF13407"/>
    </source>
</evidence>
<dbReference type="GO" id="GO:0022857">
    <property type="term" value="F:transmembrane transporter activity"/>
    <property type="evidence" value="ECO:0007669"/>
    <property type="project" value="InterPro"/>
</dbReference>
<proteinExistence type="inferred from homology"/>
<dbReference type="GO" id="GO:0030246">
    <property type="term" value="F:carbohydrate binding"/>
    <property type="evidence" value="ECO:0007669"/>
    <property type="project" value="UniProtKB-ARBA"/>
</dbReference>
<keyword evidence="7 8" id="KW-0472">Membrane</keyword>
<accession>A0A345HIQ2</accession>
<evidence type="ECO:0000256" key="5">
    <source>
        <dbReference type="ARBA" id="ARBA00022729"/>
    </source>
</evidence>
<dbReference type="KEGG" id="spad:DVK44_01580"/>
<comment type="subcellular location">
    <subcellularLocation>
        <location evidence="1">Cell membrane</location>
        <topology evidence="1">Multi-pass membrane protein</topology>
    </subcellularLocation>
</comment>
<feature type="transmembrane region" description="Helical" evidence="8">
    <location>
        <begin position="300"/>
        <end position="317"/>
    </location>
</feature>
<evidence type="ECO:0000313" key="10">
    <source>
        <dbReference type="EMBL" id="AXG76576.1"/>
    </source>
</evidence>
<dbReference type="Gene3D" id="3.40.50.2300">
    <property type="match status" value="2"/>
</dbReference>